<evidence type="ECO:0000313" key="2">
    <source>
        <dbReference type="EMBL" id="TDH71840.1"/>
    </source>
</evidence>
<dbReference type="RefSeq" id="XP_067821339.1">
    <property type="nucleotide sequence ID" value="XM_067963331.1"/>
</dbReference>
<dbReference type="EMBL" id="SHOA02000015">
    <property type="protein sequence ID" value="TDH71840.1"/>
    <property type="molecule type" value="Genomic_DNA"/>
</dbReference>
<keyword evidence="1" id="KW-1133">Transmembrane helix</keyword>
<dbReference type="GeneID" id="94349002"/>
<proteinExistence type="predicted"/>
<evidence type="ECO:0000313" key="3">
    <source>
        <dbReference type="Proteomes" id="UP000294530"/>
    </source>
</evidence>
<organism evidence="2 3">
    <name type="scientific">Bremia lactucae</name>
    <name type="common">Lettuce downy mildew</name>
    <dbReference type="NCBI Taxonomy" id="4779"/>
    <lineage>
        <taxon>Eukaryota</taxon>
        <taxon>Sar</taxon>
        <taxon>Stramenopiles</taxon>
        <taxon>Oomycota</taxon>
        <taxon>Peronosporomycetes</taxon>
        <taxon>Peronosporales</taxon>
        <taxon>Peronosporaceae</taxon>
        <taxon>Bremia</taxon>
    </lineage>
</organism>
<sequence>MMLVNEAETAVRAIDPDLKFDCVTVVVQPSVAQLVERLTVVLYTIFGIVGNQLVAGSIPATRKRVWQM</sequence>
<keyword evidence="1" id="KW-0812">Transmembrane</keyword>
<feature type="transmembrane region" description="Helical" evidence="1">
    <location>
        <begin position="40"/>
        <end position="60"/>
    </location>
</feature>
<protein>
    <submittedName>
        <fullName evidence="2">Uncharacterized protein</fullName>
    </submittedName>
</protein>
<name>A0A976IHE5_BRELC</name>
<comment type="caution">
    <text evidence="2">The sequence shown here is derived from an EMBL/GenBank/DDBJ whole genome shotgun (WGS) entry which is preliminary data.</text>
</comment>
<dbReference type="AlphaFoldDB" id="A0A976IHE5"/>
<dbReference type="Proteomes" id="UP000294530">
    <property type="component" value="Unassembled WGS sequence"/>
</dbReference>
<gene>
    <name evidence="2" type="ORF">CCR75_005249</name>
</gene>
<evidence type="ECO:0000256" key="1">
    <source>
        <dbReference type="SAM" id="Phobius"/>
    </source>
</evidence>
<keyword evidence="1" id="KW-0472">Membrane</keyword>
<dbReference type="KEGG" id="blac:94349002"/>
<reference evidence="2 3" key="1">
    <citation type="journal article" date="2021" name="Genome Biol.">
        <title>AFLAP: assembly-free linkage analysis pipeline using k-mers from genome sequencing data.</title>
        <authorList>
            <person name="Fletcher K."/>
            <person name="Zhang L."/>
            <person name="Gil J."/>
            <person name="Han R."/>
            <person name="Cavanaugh K."/>
            <person name="Michelmore R."/>
        </authorList>
    </citation>
    <scope>NUCLEOTIDE SEQUENCE [LARGE SCALE GENOMIC DNA]</scope>
    <source>
        <strain evidence="2 3">SF5</strain>
    </source>
</reference>
<accession>A0A976IHE5</accession>
<keyword evidence="3" id="KW-1185">Reference proteome</keyword>